<dbReference type="GO" id="GO:0005507">
    <property type="term" value="F:copper ion binding"/>
    <property type="evidence" value="ECO:0007669"/>
    <property type="project" value="TreeGrafter"/>
</dbReference>
<evidence type="ECO:0000256" key="7">
    <source>
        <dbReference type="ARBA" id="ARBA00047989"/>
    </source>
</evidence>
<comment type="catalytic activity">
    <reaction evidence="9">
        <text>S-methyl-5'-thioadenosine + phosphate = 5-(methylsulfanyl)-alpha-D-ribose 1-phosphate + adenine</text>
        <dbReference type="Rhea" id="RHEA:11852"/>
        <dbReference type="ChEBI" id="CHEBI:16708"/>
        <dbReference type="ChEBI" id="CHEBI:17509"/>
        <dbReference type="ChEBI" id="CHEBI:43474"/>
        <dbReference type="ChEBI" id="CHEBI:58533"/>
        <dbReference type="EC" id="2.4.2.28"/>
    </reaction>
    <physiologicalReaction direction="left-to-right" evidence="9">
        <dbReference type="Rhea" id="RHEA:11853"/>
    </physiologicalReaction>
</comment>
<keyword evidence="4" id="KW-0479">Metal-binding</keyword>
<comment type="caution">
    <text evidence="11">The sequence shown here is derived from an EMBL/GenBank/DDBJ whole genome shotgun (WGS) entry which is preliminary data.</text>
</comment>
<dbReference type="Pfam" id="PF02578">
    <property type="entry name" value="Cu-oxidase_4"/>
    <property type="match status" value="1"/>
</dbReference>
<keyword evidence="6" id="KW-0862">Zinc</keyword>
<comment type="catalytic activity">
    <reaction evidence="1">
        <text>inosine + phosphate = alpha-D-ribose 1-phosphate + hypoxanthine</text>
        <dbReference type="Rhea" id="RHEA:27646"/>
        <dbReference type="ChEBI" id="CHEBI:17368"/>
        <dbReference type="ChEBI" id="CHEBI:17596"/>
        <dbReference type="ChEBI" id="CHEBI:43474"/>
        <dbReference type="ChEBI" id="CHEBI:57720"/>
        <dbReference type="EC" id="2.4.2.1"/>
    </reaction>
    <physiologicalReaction direction="left-to-right" evidence="1">
        <dbReference type="Rhea" id="RHEA:27647"/>
    </physiologicalReaction>
</comment>
<dbReference type="PANTHER" id="PTHR30616">
    <property type="entry name" value="UNCHARACTERIZED PROTEIN YFIH"/>
    <property type="match status" value="1"/>
</dbReference>
<dbReference type="InterPro" id="IPR011324">
    <property type="entry name" value="Cytotoxic_necrot_fac-like_cat"/>
</dbReference>
<dbReference type="Gene3D" id="3.60.140.10">
    <property type="entry name" value="CNF1/YfiH-like putative cysteine hydrolases"/>
    <property type="match status" value="1"/>
</dbReference>
<evidence type="ECO:0000256" key="4">
    <source>
        <dbReference type="ARBA" id="ARBA00022723"/>
    </source>
</evidence>
<proteinExistence type="inferred from homology"/>
<evidence type="ECO:0000313" key="12">
    <source>
        <dbReference type="Proteomes" id="UP000610558"/>
    </source>
</evidence>
<evidence type="ECO:0000256" key="9">
    <source>
        <dbReference type="ARBA" id="ARBA00049893"/>
    </source>
</evidence>
<evidence type="ECO:0000256" key="6">
    <source>
        <dbReference type="ARBA" id="ARBA00022833"/>
    </source>
</evidence>
<dbReference type="NCBIfam" id="TIGR00726">
    <property type="entry name" value="peptidoglycan editing factor PgeF"/>
    <property type="match status" value="1"/>
</dbReference>
<dbReference type="GO" id="GO:0017061">
    <property type="term" value="F:S-methyl-5-thioadenosine phosphorylase activity"/>
    <property type="evidence" value="ECO:0007669"/>
    <property type="project" value="UniProtKB-EC"/>
</dbReference>
<dbReference type="InterPro" id="IPR003730">
    <property type="entry name" value="Cu_polyphenol_OxRdtase"/>
</dbReference>
<reference evidence="11" key="1">
    <citation type="submission" date="2020-09" db="EMBL/GenBank/DDBJ databases">
        <authorList>
            <person name="Yoon J.-W."/>
        </authorList>
    </citation>
    <scope>NUCLEOTIDE SEQUENCE</scope>
    <source>
        <strain evidence="11">KMU-158</strain>
    </source>
</reference>
<protein>
    <recommendedName>
        <fullName evidence="10">Purine nucleoside phosphorylase</fullName>
    </recommendedName>
</protein>
<name>A0A927C443_9GAMM</name>
<dbReference type="EMBL" id="JACXLD010000005">
    <property type="protein sequence ID" value="MBD2859497.1"/>
    <property type="molecule type" value="Genomic_DNA"/>
</dbReference>
<evidence type="ECO:0000256" key="10">
    <source>
        <dbReference type="RuleBase" id="RU361274"/>
    </source>
</evidence>
<gene>
    <name evidence="11" type="primary">pgeF</name>
    <name evidence="11" type="ORF">IB286_10820</name>
</gene>
<dbReference type="SUPFAM" id="SSF64438">
    <property type="entry name" value="CNF1/YfiH-like putative cysteine hydrolases"/>
    <property type="match status" value="1"/>
</dbReference>
<keyword evidence="12" id="KW-1185">Reference proteome</keyword>
<comment type="similarity">
    <text evidence="2 10">Belongs to the purine nucleoside phosphorylase YfiH/LACC1 family.</text>
</comment>
<accession>A0A927C443</accession>
<comment type="catalytic activity">
    <reaction evidence="8">
        <text>adenosine + phosphate = alpha-D-ribose 1-phosphate + adenine</text>
        <dbReference type="Rhea" id="RHEA:27642"/>
        <dbReference type="ChEBI" id="CHEBI:16335"/>
        <dbReference type="ChEBI" id="CHEBI:16708"/>
        <dbReference type="ChEBI" id="CHEBI:43474"/>
        <dbReference type="ChEBI" id="CHEBI:57720"/>
        <dbReference type="EC" id="2.4.2.1"/>
    </reaction>
    <physiologicalReaction direction="left-to-right" evidence="8">
        <dbReference type="Rhea" id="RHEA:27643"/>
    </physiologicalReaction>
</comment>
<dbReference type="AlphaFoldDB" id="A0A927C443"/>
<dbReference type="InterPro" id="IPR038371">
    <property type="entry name" value="Cu_polyphenol_OxRdtase_sf"/>
</dbReference>
<evidence type="ECO:0000313" key="11">
    <source>
        <dbReference type="EMBL" id="MBD2859497.1"/>
    </source>
</evidence>
<organism evidence="11 12">
    <name type="scientific">Spongiibacter pelagi</name>
    <dbReference type="NCBI Taxonomy" id="2760804"/>
    <lineage>
        <taxon>Bacteria</taxon>
        <taxon>Pseudomonadati</taxon>
        <taxon>Pseudomonadota</taxon>
        <taxon>Gammaproteobacteria</taxon>
        <taxon>Cellvibrionales</taxon>
        <taxon>Spongiibacteraceae</taxon>
        <taxon>Spongiibacter</taxon>
    </lineage>
</organism>
<evidence type="ECO:0000256" key="5">
    <source>
        <dbReference type="ARBA" id="ARBA00022801"/>
    </source>
</evidence>
<evidence type="ECO:0000256" key="8">
    <source>
        <dbReference type="ARBA" id="ARBA00048968"/>
    </source>
</evidence>
<sequence length="258" mass="27523">MINGVIKPDWPAPANVVAMSTTRLGLPEFEGASQAPYAYFNLGDHVGDSPVAVAENRQALLQHCDNLQSLGWLNQVHGTVVHPLNEAISLPLDADASISSTPGMASVVMTADCLPVLFCDQAGRQVAAAHAGWRGLCDGVLLETVKAFAASPDHIMAWMGPAISSAHFEVGPDVLAQFLDHFEGVSKAQIQAAFSPSPSREAHYYADLYALARAQLSTLGLAWIGGGEYCTFADSGQFYSYRRDGVCGRQASLIYLRA</sequence>
<dbReference type="PANTHER" id="PTHR30616:SF2">
    <property type="entry name" value="PURINE NUCLEOSIDE PHOSPHORYLASE LACC1"/>
    <property type="match status" value="1"/>
</dbReference>
<keyword evidence="3" id="KW-0808">Transferase</keyword>
<evidence type="ECO:0000256" key="3">
    <source>
        <dbReference type="ARBA" id="ARBA00022679"/>
    </source>
</evidence>
<evidence type="ECO:0000256" key="1">
    <source>
        <dbReference type="ARBA" id="ARBA00000553"/>
    </source>
</evidence>
<keyword evidence="5" id="KW-0378">Hydrolase</keyword>
<dbReference type="Proteomes" id="UP000610558">
    <property type="component" value="Unassembled WGS sequence"/>
</dbReference>
<dbReference type="GO" id="GO:0016787">
    <property type="term" value="F:hydrolase activity"/>
    <property type="evidence" value="ECO:0007669"/>
    <property type="project" value="UniProtKB-KW"/>
</dbReference>
<evidence type="ECO:0000256" key="2">
    <source>
        <dbReference type="ARBA" id="ARBA00007353"/>
    </source>
</evidence>
<comment type="catalytic activity">
    <reaction evidence="7">
        <text>adenosine + H2O + H(+) = inosine + NH4(+)</text>
        <dbReference type="Rhea" id="RHEA:24408"/>
        <dbReference type="ChEBI" id="CHEBI:15377"/>
        <dbReference type="ChEBI" id="CHEBI:15378"/>
        <dbReference type="ChEBI" id="CHEBI:16335"/>
        <dbReference type="ChEBI" id="CHEBI:17596"/>
        <dbReference type="ChEBI" id="CHEBI:28938"/>
        <dbReference type="EC" id="3.5.4.4"/>
    </reaction>
    <physiologicalReaction direction="left-to-right" evidence="7">
        <dbReference type="Rhea" id="RHEA:24409"/>
    </physiologicalReaction>
</comment>
<dbReference type="CDD" id="cd16833">
    <property type="entry name" value="YfiH"/>
    <property type="match status" value="1"/>
</dbReference>